<accession>A0AAF0US46</accession>
<sequence length="267" mass="29300">MSSGCDGDRHCEHLGVSQTKQAKKKKFRRLIDPEDIVGSISSAPGRINYDTHLFDVLFGTPSPTGTSPQLSLMRIVDSSSEQSDAMTARPSVTPDDEMPTLAPGQKDRLGRVMIESDGSSLCVLGSRGLYWNTETLKVKKARGSLKGGSLHTGGAKTVGTITREMEKELGRTPIEPEVFKKTHVRKKENESDPNMWVEKRAERTFAIDEPSIDPRPVDWVRGSGLHQDLVPYKREASVKNHEGSPRHVNPSTVRGWASVGAANFPAL</sequence>
<feature type="region of interest" description="Disordered" evidence="1">
    <location>
        <begin position="78"/>
        <end position="104"/>
    </location>
</feature>
<dbReference type="AlphaFoldDB" id="A0AAF0US46"/>
<evidence type="ECO:0000313" key="2">
    <source>
        <dbReference type="EMBL" id="WMV51000.1"/>
    </source>
</evidence>
<evidence type="ECO:0000313" key="3">
    <source>
        <dbReference type="Proteomes" id="UP001234989"/>
    </source>
</evidence>
<dbReference type="Proteomes" id="UP001234989">
    <property type="component" value="Chromosome 10"/>
</dbReference>
<evidence type="ECO:0000256" key="1">
    <source>
        <dbReference type="SAM" id="MobiDB-lite"/>
    </source>
</evidence>
<organism evidence="2 3">
    <name type="scientific">Solanum verrucosum</name>
    <dbReference type="NCBI Taxonomy" id="315347"/>
    <lineage>
        <taxon>Eukaryota</taxon>
        <taxon>Viridiplantae</taxon>
        <taxon>Streptophyta</taxon>
        <taxon>Embryophyta</taxon>
        <taxon>Tracheophyta</taxon>
        <taxon>Spermatophyta</taxon>
        <taxon>Magnoliopsida</taxon>
        <taxon>eudicotyledons</taxon>
        <taxon>Gunneridae</taxon>
        <taxon>Pentapetalae</taxon>
        <taxon>asterids</taxon>
        <taxon>lamiids</taxon>
        <taxon>Solanales</taxon>
        <taxon>Solanaceae</taxon>
        <taxon>Solanoideae</taxon>
        <taxon>Solaneae</taxon>
        <taxon>Solanum</taxon>
    </lineage>
</organism>
<reference evidence="2" key="1">
    <citation type="submission" date="2023-08" db="EMBL/GenBank/DDBJ databases">
        <title>A de novo genome assembly of Solanum verrucosum Schlechtendal, a Mexican diploid species geographically isolated from the other diploid A-genome species in potato relatives.</title>
        <authorList>
            <person name="Hosaka K."/>
        </authorList>
    </citation>
    <scope>NUCLEOTIDE SEQUENCE</scope>
    <source>
        <tissue evidence="2">Young leaves</tissue>
    </source>
</reference>
<keyword evidence="3" id="KW-1185">Reference proteome</keyword>
<dbReference type="InterPro" id="IPR004252">
    <property type="entry name" value="Probable_transposase_24"/>
</dbReference>
<dbReference type="Pfam" id="PF03004">
    <property type="entry name" value="Transposase_24"/>
    <property type="match status" value="1"/>
</dbReference>
<proteinExistence type="predicted"/>
<protein>
    <submittedName>
        <fullName evidence="2">Uncharacterized protein</fullName>
    </submittedName>
</protein>
<gene>
    <name evidence="2" type="ORF">MTR67_044385</name>
</gene>
<dbReference type="EMBL" id="CP133621">
    <property type="protein sequence ID" value="WMV51000.1"/>
    <property type="molecule type" value="Genomic_DNA"/>
</dbReference>
<name>A0AAF0US46_SOLVR</name>